<evidence type="ECO:0000313" key="2">
    <source>
        <dbReference type="Proteomes" id="UP001465976"/>
    </source>
</evidence>
<evidence type="ECO:0000313" key="1">
    <source>
        <dbReference type="EMBL" id="KAL0580773.1"/>
    </source>
</evidence>
<reference evidence="1 2" key="1">
    <citation type="submission" date="2024-02" db="EMBL/GenBank/DDBJ databases">
        <title>A draft genome for the cacao thread blight pathogen Marasmius crinis-equi.</title>
        <authorList>
            <person name="Cohen S.P."/>
            <person name="Baruah I.K."/>
            <person name="Amoako-Attah I."/>
            <person name="Bukari Y."/>
            <person name="Meinhardt L.W."/>
            <person name="Bailey B.A."/>
        </authorList>
    </citation>
    <scope>NUCLEOTIDE SEQUENCE [LARGE SCALE GENOMIC DNA]</scope>
    <source>
        <strain evidence="1 2">GH-76</strain>
    </source>
</reference>
<dbReference type="Proteomes" id="UP001465976">
    <property type="component" value="Unassembled WGS sequence"/>
</dbReference>
<proteinExistence type="predicted"/>
<sequence>MSSSAFRRVSTPARIIRRHVSSDAKSSTPSKSYFLTPEKKRALVSLYHQSDTFITPENLSERIDEAFLKNKSGDLQHLFNSRVTTRELEHLVREQENAPKFSEWDRDRKALVRVGVQWSGSTLPREWRVIEALYGVDASDSRNAMPGLEALEEFVQTEEGKELEKSKSS</sequence>
<name>A0ABR3FYY2_9AGAR</name>
<keyword evidence="2" id="KW-1185">Reference proteome</keyword>
<gene>
    <name evidence="1" type="ORF">V5O48_001238</name>
</gene>
<protein>
    <submittedName>
        <fullName evidence="1">Uncharacterized protein</fullName>
    </submittedName>
</protein>
<accession>A0ABR3FYY2</accession>
<dbReference type="EMBL" id="JBAHYK010000023">
    <property type="protein sequence ID" value="KAL0580773.1"/>
    <property type="molecule type" value="Genomic_DNA"/>
</dbReference>
<comment type="caution">
    <text evidence="1">The sequence shown here is derived from an EMBL/GenBank/DDBJ whole genome shotgun (WGS) entry which is preliminary data.</text>
</comment>
<organism evidence="1 2">
    <name type="scientific">Marasmius crinis-equi</name>
    <dbReference type="NCBI Taxonomy" id="585013"/>
    <lineage>
        <taxon>Eukaryota</taxon>
        <taxon>Fungi</taxon>
        <taxon>Dikarya</taxon>
        <taxon>Basidiomycota</taxon>
        <taxon>Agaricomycotina</taxon>
        <taxon>Agaricomycetes</taxon>
        <taxon>Agaricomycetidae</taxon>
        <taxon>Agaricales</taxon>
        <taxon>Marasmiineae</taxon>
        <taxon>Marasmiaceae</taxon>
        <taxon>Marasmius</taxon>
    </lineage>
</organism>